<comment type="similarity">
    <text evidence="2">Belongs to the NAF1 family.</text>
</comment>
<evidence type="ECO:0000256" key="9">
    <source>
        <dbReference type="SAM" id="MobiDB-lite"/>
    </source>
</evidence>
<evidence type="ECO:0000256" key="2">
    <source>
        <dbReference type="ARBA" id="ARBA00009801"/>
    </source>
</evidence>
<protein>
    <recommendedName>
        <fullName evidence="3">H/ACA ribonucleoprotein complex non-core subunit NAF1</fullName>
    </recommendedName>
</protein>
<evidence type="ECO:0000256" key="1">
    <source>
        <dbReference type="ARBA" id="ARBA00004123"/>
    </source>
</evidence>
<keyword evidence="5" id="KW-0698">rRNA processing</keyword>
<feature type="region of interest" description="Disordered" evidence="9">
    <location>
        <begin position="414"/>
        <end position="506"/>
    </location>
</feature>
<dbReference type="InterPro" id="IPR009000">
    <property type="entry name" value="Transl_B-barrel_sf"/>
</dbReference>
<evidence type="ECO:0000313" key="10">
    <source>
        <dbReference type="EMBL" id="KAJ9686647.1"/>
    </source>
</evidence>
<dbReference type="GO" id="GO:0005732">
    <property type="term" value="C:sno(s)RNA-containing ribonucleoprotein complex"/>
    <property type="evidence" value="ECO:0007669"/>
    <property type="project" value="InterPro"/>
</dbReference>
<dbReference type="InterPro" id="IPR040309">
    <property type="entry name" value="Naf1"/>
</dbReference>
<comment type="caution">
    <text evidence="10">The sequence shown here is derived from an EMBL/GenBank/DDBJ whole genome shotgun (WGS) entry which is preliminary data.</text>
</comment>
<gene>
    <name evidence="10" type="ORF">PVL29_015493</name>
</gene>
<dbReference type="GO" id="GO:0003723">
    <property type="term" value="F:RNA binding"/>
    <property type="evidence" value="ECO:0007669"/>
    <property type="project" value="UniProtKB-KW"/>
</dbReference>
<evidence type="ECO:0000256" key="7">
    <source>
        <dbReference type="ARBA" id="ARBA00022884"/>
    </source>
</evidence>
<dbReference type="Pfam" id="PF04410">
    <property type="entry name" value="Gar1"/>
    <property type="match status" value="1"/>
</dbReference>
<accession>A0AA39DLQ8</accession>
<dbReference type="Gene3D" id="2.40.10.230">
    <property type="entry name" value="Probable tRNA pseudouridine synthase domain"/>
    <property type="match status" value="1"/>
</dbReference>
<feature type="compositionally biased region" description="Basic and acidic residues" evidence="9">
    <location>
        <begin position="482"/>
        <end position="496"/>
    </location>
</feature>
<feature type="region of interest" description="Disordered" evidence="9">
    <location>
        <begin position="145"/>
        <end position="282"/>
    </location>
</feature>
<dbReference type="EMBL" id="JARBHA010000012">
    <property type="protein sequence ID" value="KAJ9686647.1"/>
    <property type="molecule type" value="Genomic_DNA"/>
</dbReference>
<dbReference type="GO" id="GO:0006364">
    <property type="term" value="P:rRNA processing"/>
    <property type="evidence" value="ECO:0007669"/>
    <property type="project" value="UniProtKB-KW"/>
</dbReference>
<dbReference type="PANTHER" id="PTHR31633">
    <property type="entry name" value="H/ACA RIBONUCLEOPROTEIN COMPLEX NON-CORE SUBUNIT NAF1"/>
    <property type="match status" value="1"/>
</dbReference>
<evidence type="ECO:0000256" key="6">
    <source>
        <dbReference type="ARBA" id="ARBA00022553"/>
    </source>
</evidence>
<feature type="compositionally biased region" description="Low complexity" evidence="9">
    <location>
        <begin position="181"/>
        <end position="198"/>
    </location>
</feature>
<dbReference type="GO" id="GO:0001522">
    <property type="term" value="P:pseudouridine synthesis"/>
    <property type="evidence" value="ECO:0007669"/>
    <property type="project" value="InterPro"/>
</dbReference>
<feature type="compositionally biased region" description="Basic residues" evidence="9">
    <location>
        <begin position="687"/>
        <end position="696"/>
    </location>
</feature>
<feature type="compositionally biased region" description="Acidic residues" evidence="9">
    <location>
        <begin position="236"/>
        <end position="282"/>
    </location>
</feature>
<feature type="region of interest" description="Disordered" evidence="9">
    <location>
        <begin position="674"/>
        <end position="719"/>
    </location>
</feature>
<dbReference type="PANTHER" id="PTHR31633:SF1">
    <property type="entry name" value="H_ACA RIBONUCLEOPROTEIN COMPLEX NON-CORE SUBUNIT NAF1"/>
    <property type="match status" value="1"/>
</dbReference>
<name>A0AA39DLQ8_VITRO</name>
<dbReference type="InterPro" id="IPR007504">
    <property type="entry name" value="H/ACA_rnp_Gar1/Naf1"/>
</dbReference>
<evidence type="ECO:0000256" key="3">
    <source>
        <dbReference type="ARBA" id="ARBA00021438"/>
    </source>
</evidence>
<sequence>MVGFVSGDLNQGAKLKDSADPLDPCEKIDDCGLNFADSFLDFENIDKWIEEMSEPDGVGSEKVQLAGAEKCTEMAEEGSCKETTFGGPIADGSKPIVNSSEQILDGSDGCAKKLGGESMKFGNLGSLIEEEMGKVSLVGLEKDSVRIGGDGMESGHLVNNSDTLKIDDLVSDGDESESSSESESLTSSSSSSSSSSSRSGDDDSDDNDNDPAEEEEEKKEKEEGGEEEKEVMGVEGEVEEGEIRDDYGDDDDDDDDDDDEEEEEEEEEEMIAGSDYDGEDDSCGNVKGGPIKSKNEIEVLPPVPPLDVTLQPHHQTLPVGVVSSIIGAKVIVEGAEKHKPLTEGSILWITESRSPLGLVDEIFGPVKNPYYVVRYNSDSEVPAGINEGAFVSFVPEFANHILNDRNLYKKGYDASGENDEEVSDVEFSDDEDEAEHKRTLKMIKRGTNDQKPGNKKNKRKKVKNRDGAWKNGQHSTVADQFFDDKHSTTPDQDQHHTPQVAASSPFGVGQFFPGGGLVPPYPQMAQVTGFIPPSSGIWASGIMPCQQQQSTVFPNSFPTDTLPWPPQNHHPHPFQMPMPNGMLFQQQFDPGHAAFPNAVFSSGQANFFMRPTYPPWPGLGAQSGLNQAAFGMGLQGQHARPIINTGEQGALSSGLPMGQSCDVQPPAVTRGKIQASPQFNQRASFGRGKKPFHRGGGRFAGGRGGRGGRGGGRGQQQSK</sequence>
<evidence type="ECO:0000256" key="4">
    <source>
        <dbReference type="ARBA" id="ARBA00022517"/>
    </source>
</evidence>
<proteinExistence type="inferred from homology"/>
<feature type="compositionally biased region" description="Basic residues" evidence="9">
    <location>
        <begin position="453"/>
        <end position="463"/>
    </location>
</feature>
<feature type="compositionally biased region" description="Gly residues" evidence="9">
    <location>
        <begin position="697"/>
        <end position="719"/>
    </location>
</feature>
<keyword evidence="4" id="KW-0690">Ribosome biogenesis</keyword>
<organism evidence="10 11">
    <name type="scientific">Vitis rotundifolia</name>
    <name type="common">Muscadine grape</name>
    <dbReference type="NCBI Taxonomy" id="103349"/>
    <lineage>
        <taxon>Eukaryota</taxon>
        <taxon>Viridiplantae</taxon>
        <taxon>Streptophyta</taxon>
        <taxon>Embryophyta</taxon>
        <taxon>Tracheophyta</taxon>
        <taxon>Spermatophyta</taxon>
        <taxon>Magnoliopsida</taxon>
        <taxon>eudicotyledons</taxon>
        <taxon>Gunneridae</taxon>
        <taxon>Pentapetalae</taxon>
        <taxon>rosids</taxon>
        <taxon>Vitales</taxon>
        <taxon>Vitaceae</taxon>
        <taxon>Viteae</taxon>
        <taxon>Vitis</taxon>
    </lineage>
</organism>
<dbReference type="GO" id="GO:0005634">
    <property type="term" value="C:nucleus"/>
    <property type="evidence" value="ECO:0007669"/>
    <property type="project" value="UniProtKB-SubCell"/>
</dbReference>
<dbReference type="FunFam" id="2.40.10.230:FF:000002">
    <property type="entry name" value="H/ACA ribonucleoprotein complex non-core subunit NAF1"/>
    <property type="match status" value="1"/>
</dbReference>
<feature type="compositionally biased region" description="Acidic residues" evidence="9">
    <location>
        <begin position="202"/>
        <end position="229"/>
    </location>
</feature>
<comment type="subcellular location">
    <subcellularLocation>
        <location evidence="1">Nucleus</location>
    </subcellularLocation>
</comment>
<dbReference type="Proteomes" id="UP001168098">
    <property type="component" value="Unassembled WGS sequence"/>
</dbReference>
<evidence type="ECO:0000313" key="11">
    <source>
        <dbReference type="Proteomes" id="UP001168098"/>
    </source>
</evidence>
<reference evidence="10 11" key="1">
    <citation type="journal article" date="2023" name="BMC Biotechnol.">
        <title>Vitis rotundifolia cv Carlos genome sequencing.</title>
        <authorList>
            <person name="Huff M."/>
            <person name="Hulse-Kemp A."/>
            <person name="Scheffler B."/>
            <person name="Youngblood R."/>
            <person name="Simpson S."/>
            <person name="Babiker E."/>
            <person name="Staton M."/>
        </authorList>
    </citation>
    <scope>NUCLEOTIDE SEQUENCE [LARGE SCALE GENOMIC DNA]</scope>
    <source>
        <tissue evidence="10">Leaf</tissue>
    </source>
</reference>
<dbReference type="SUPFAM" id="SSF50447">
    <property type="entry name" value="Translation proteins"/>
    <property type="match status" value="1"/>
</dbReference>
<keyword evidence="7" id="KW-0694">RNA-binding</keyword>
<dbReference type="AlphaFoldDB" id="A0AA39DLQ8"/>
<dbReference type="InterPro" id="IPR038664">
    <property type="entry name" value="Gar1/Naf1_Cbf5-bd_sf"/>
</dbReference>
<keyword evidence="8" id="KW-0539">Nucleus</keyword>
<dbReference type="GO" id="GO:0000493">
    <property type="term" value="P:box H/ACA snoRNP assembly"/>
    <property type="evidence" value="ECO:0007669"/>
    <property type="project" value="InterPro"/>
</dbReference>
<feature type="compositionally biased region" description="Acidic residues" evidence="9">
    <location>
        <begin position="416"/>
        <end position="433"/>
    </location>
</feature>
<feature type="compositionally biased region" description="Acidic residues" evidence="9">
    <location>
        <begin position="169"/>
        <end position="180"/>
    </location>
</feature>
<evidence type="ECO:0000256" key="8">
    <source>
        <dbReference type="ARBA" id="ARBA00023242"/>
    </source>
</evidence>
<keyword evidence="6" id="KW-0597">Phosphoprotein</keyword>
<keyword evidence="11" id="KW-1185">Reference proteome</keyword>
<evidence type="ECO:0000256" key="5">
    <source>
        <dbReference type="ARBA" id="ARBA00022552"/>
    </source>
</evidence>